<evidence type="ECO:0000313" key="1">
    <source>
        <dbReference type="EMBL" id="TDX26798.1"/>
    </source>
</evidence>
<keyword evidence="1" id="KW-0436">Ligase</keyword>
<gene>
    <name evidence="1" type="ORF">DFO67_11563</name>
</gene>
<sequence>MSSEHSQLIDNPFAGERALVQSDQDWIDSAQENLSRESSAFDFSDITGTDRAGAQAEAQAFFDQLKDTDQTLKDMKASRAKSDAYREVKTLVFASLSLDGQGLDDLLEAASQMPETAVVFRGLPDGMKFSEGIAWLQQMAAQYDPMPNIMLDPTLFRRHNIQSVPTIVMLDAPSSNDSAKRAEVARVAGLTDPHWLAERVERGQGGDLGNKGPLAPVEERDLIEVMQERVMAIDWEAKKEQAIERFWSNQNFLWLPTANQPRTRRIDPRVYVTEDITDAEGQVLVAQGTYINPLDLRPFTQAVVVFDPLDRKQVELLDEMLPEIAKREGVQSTTLIATQFDSLDGWDSYRSVTDHFEAPVYLLTPDIVQRFEIERLPSVITSDGKAFVVEELTKGSRP</sequence>
<dbReference type="EMBL" id="SOEC01000015">
    <property type="protein sequence ID" value="TDX26798.1"/>
    <property type="molecule type" value="Genomic_DNA"/>
</dbReference>
<dbReference type="AlphaFoldDB" id="A0A4R8FRR7"/>
<name>A0A4R8FRR7_9GAMM</name>
<dbReference type="Pfam" id="PF09673">
    <property type="entry name" value="TrbC_Ftype"/>
    <property type="match status" value="1"/>
</dbReference>
<dbReference type="GO" id="GO:0004812">
    <property type="term" value="F:aminoacyl-tRNA ligase activity"/>
    <property type="evidence" value="ECO:0007669"/>
    <property type="project" value="UniProtKB-KW"/>
</dbReference>
<organism evidence="1 2">
    <name type="scientific">Modicisalibacter xianhensis</name>
    <dbReference type="NCBI Taxonomy" id="442341"/>
    <lineage>
        <taxon>Bacteria</taxon>
        <taxon>Pseudomonadati</taxon>
        <taxon>Pseudomonadota</taxon>
        <taxon>Gammaproteobacteria</taxon>
        <taxon>Oceanospirillales</taxon>
        <taxon>Halomonadaceae</taxon>
        <taxon>Modicisalibacter</taxon>
    </lineage>
</organism>
<reference evidence="1 2" key="1">
    <citation type="submission" date="2019-03" db="EMBL/GenBank/DDBJ databases">
        <title>Freshwater and sediment microbial communities from various areas in North America, analyzing microbe dynamics in response to fracking.</title>
        <authorList>
            <person name="Lamendella R."/>
        </authorList>
    </citation>
    <scope>NUCLEOTIDE SEQUENCE [LARGE SCALE GENOMIC DNA]</scope>
    <source>
        <strain evidence="1 2">6_TX</strain>
    </source>
</reference>
<comment type="caution">
    <text evidence="1">The sequence shown here is derived from an EMBL/GenBank/DDBJ whole genome shotgun (WGS) entry which is preliminary data.</text>
</comment>
<keyword evidence="1" id="KW-0030">Aminoacyl-tRNA synthetase</keyword>
<evidence type="ECO:0000313" key="2">
    <source>
        <dbReference type="Proteomes" id="UP000294489"/>
    </source>
</evidence>
<dbReference type="Proteomes" id="UP000294489">
    <property type="component" value="Unassembled WGS sequence"/>
</dbReference>
<dbReference type="InterPro" id="IPR019106">
    <property type="entry name" value="T4SS_TrbC"/>
</dbReference>
<protein>
    <submittedName>
        <fullName evidence="1">Glycyl-tRNA synthetase beta chain</fullName>
    </submittedName>
</protein>
<accession>A0A4R8FRR7</accession>
<proteinExistence type="predicted"/>